<sequence length="69" mass="8122">MKARLISVRHIIQQYREHQLIHFTLNPSFAAELAQHVPTTLQPRAIRAKRPKNNSRRNWSKNLAKGRVK</sequence>
<protein>
    <submittedName>
        <fullName evidence="2">Uncharacterized protein</fullName>
    </submittedName>
</protein>
<name>A0ABR0AEQ2_9CRUS</name>
<comment type="caution">
    <text evidence="2">The sequence shown here is derived from an EMBL/GenBank/DDBJ whole genome shotgun (WGS) entry which is preliminary data.</text>
</comment>
<dbReference type="EMBL" id="JAOYFB010000037">
    <property type="protein sequence ID" value="KAK4023529.1"/>
    <property type="molecule type" value="Genomic_DNA"/>
</dbReference>
<gene>
    <name evidence="2" type="ORF">OUZ56_008934</name>
</gene>
<evidence type="ECO:0000313" key="2">
    <source>
        <dbReference type="EMBL" id="KAK4023529.1"/>
    </source>
</evidence>
<keyword evidence="3" id="KW-1185">Reference proteome</keyword>
<accession>A0ABR0AEQ2</accession>
<feature type="compositionally biased region" description="Basic residues" evidence="1">
    <location>
        <begin position="46"/>
        <end position="69"/>
    </location>
</feature>
<organism evidence="2 3">
    <name type="scientific">Daphnia magna</name>
    <dbReference type="NCBI Taxonomy" id="35525"/>
    <lineage>
        <taxon>Eukaryota</taxon>
        <taxon>Metazoa</taxon>
        <taxon>Ecdysozoa</taxon>
        <taxon>Arthropoda</taxon>
        <taxon>Crustacea</taxon>
        <taxon>Branchiopoda</taxon>
        <taxon>Diplostraca</taxon>
        <taxon>Cladocera</taxon>
        <taxon>Anomopoda</taxon>
        <taxon>Daphniidae</taxon>
        <taxon>Daphnia</taxon>
    </lineage>
</organism>
<feature type="region of interest" description="Disordered" evidence="1">
    <location>
        <begin position="43"/>
        <end position="69"/>
    </location>
</feature>
<evidence type="ECO:0000313" key="3">
    <source>
        <dbReference type="Proteomes" id="UP001234178"/>
    </source>
</evidence>
<proteinExistence type="predicted"/>
<reference evidence="2 3" key="1">
    <citation type="journal article" date="2023" name="Nucleic Acids Res.">
        <title>The hologenome of Daphnia magna reveals possible DNA methylation and microbiome-mediated evolution of the host genome.</title>
        <authorList>
            <person name="Chaturvedi A."/>
            <person name="Li X."/>
            <person name="Dhandapani V."/>
            <person name="Marshall H."/>
            <person name="Kissane S."/>
            <person name="Cuenca-Cambronero M."/>
            <person name="Asole G."/>
            <person name="Calvet F."/>
            <person name="Ruiz-Romero M."/>
            <person name="Marangio P."/>
            <person name="Guigo R."/>
            <person name="Rago D."/>
            <person name="Mirbahai L."/>
            <person name="Eastwood N."/>
            <person name="Colbourne J.K."/>
            <person name="Zhou J."/>
            <person name="Mallon E."/>
            <person name="Orsini L."/>
        </authorList>
    </citation>
    <scope>NUCLEOTIDE SEQUENCE [LARGE SCALE GENOMIC DNA]</scope>
    <source>
        <strain evidence="2">LRV0_1</strain>
    </source>
</reference>
<evidence type="ECO:0000256" key="1">
    <source>
        <dbReference type="SAM" id="MobiDB-lite"/>
    </source>
</evidence>
<dbReference type="Proteomes" id="UP001234178">
    <property type="component" value="Unassembled WGS sequence"/>
</dbReference>